<name>A0AAD4SAY0_9MAGN</name>
<gene>
    <name evidence="1" type="ORF">MKW98_018111</name>
</gene>
<reference evidence="1" key="1">
    <citation type="submission" date="2022-04" db="EMBL/GenBank/DDBJ databases">
        <title>A functionally conserved STORR gene fusion in Papaver species that diverged 16.8 million years ago.</title>
        <authorList>
            <person name="Catania T."/>
        </authorList>
    </citation>
    <scope>NUCLEOTIDE SEQUENCE</scope>
    <source>
        <strain evidence="1">S-188037</strain>
    </source>
</reference>
<organism evidence="1 2">
    <name type="scientific">Papaver atlanticum</name>
    <dbReference type="NCBI Taxonomy" id="357466"/>
    <lineage>
        <taxon>Eukaryota</taxon>
        <taxon>Viridiplantae</taxon>
        <taxon>Streptophyta</taxon>
        <taxon>Embryophyta</taxon>
        <taxon>Tracheophyta</taxon>
        <taxon>Spermatophyta</taxon>
        <taxon>Magnoliopsida</taxon>
        <taxon>Ranunculales</taxon>
        <taxon>Papaveraceae</taxon>
        <taxon>Papaveroideae</taxon>
        <taxon>Papaver</taxon>
    </lineage>
</organism>
<protein>
    <submittedName>
        <fullName evidence="1">Uncharacterized protein</fullName>
    </submittedName>
</protein>
<sequence length="91" mass="10280">MQLLNLDAEVRMMSFRIRNIKLPANLSKDVSVISPAVVYGVLSCFQKLSLAMTTSVIIGSDFLKSFGDFHCMLWKSYTFIPVNKGQEEDED</sequence>
<comment type="caution">
    <text evidence="1">The sequence shown here is derived from an EMBL/GenBank/DDBJ whole genome shotgun (WGS) entry which is preliminary data.</text>
</comment>
<dbReference type="AlphaFoldDB" id="A0AAD4SAY0"/>
<dbReference type="EMBL" id="JAJJMB010012240">
    <property type="protein sequence ID" value="KAI3879872.1"/>
    <property type="molecule type" value="Genomic_DNA"/>
</dbReference>
<proteinExistence type="predicted"/>
<accession>A0AAD4SAY0</accession>
<keyword evidence="2" id="KW-1185">Reference proteome</keyword>
<evidence type="ECO:0000313" key="2">
    <source>
        <dbReference type="Proteomes" id="UP001202328"/>
    </source>
</evidence>
<dbReference type="Proteomes" id="UP001202328">
    <property type="component" value="Unassembled WGS sequence"/>
</dbReference>
<evidence type="ECO:0000313" key="1">
    <source>
        <dbReference type="EMBL" id="KAI3879872.1"/>
    </source>
</evidence>